<evidence type="ECO:0000313" key="3">
    <source>
        <dbReference type="Proteomes" id="UP000279457"/>
    </source>
</evidence>
<gene>
    <name evidence="2" type="ORF">EB241_09825</name>
</gene>
<dbReference type="Proteomes" id="UP000279457">
    <property type="component" value="Unassembled WGS sequence"/>
</dbReference>
<reference evidence="2 3" key="1">
    <citation type="submission" date="2018-10" db="EMBL/GenBank/DDBJ databases">
        <title>Draft genome sequence for the type isolate of Erwinia psidii, agent causal of bacterial blight in guava (Psidium guajava) and wilt and die-back of Eucalyptus spp.</title>
        <authorList>
            <person name="Hermenegildo P.S."/>
            <person name="Santos S.A."/>
            <person name="Guimaraes L.M.S."/>
            <person name="Vidigal P.M.P."/>
            <person name="Pereira I.C."/>
            <person name="Badel J.L."/>
            <person name="Alfenas-Zerbini P."/>
            <person name="Ferreira M.A.S.V."/>
            <person name="Alfenas A.C."/>
        </authorList>
    </citation>
    <scope>NUCLEOTIDE SEQUENCE [LARGE SCALE GENOMIC DNA]</scope>
    <source>
        <strain evidence="2 3">IBSBF 435</strain>
    </source>
</reference>
<keyword evidence="3" id="KW-1185">Reference proteome</keyword>
<dbReference type="EMBL" id="RHHM01000006">
    <property type="protein sequence ID" value="RQM38508.1"/>
    <property type="molecule type" value="Genomic_DNA"/>
</dbReference>
<protein>
    <submittedName>
        <fullName evidence="2">Uncharacterized protein</fullName>
    </submittedName>
</protein>
<evidence type="ECO:0000313" key="2">
    <source>
        <dbReference type="EMBL" id="RQM38508.1"/>
    </source>
</evidence>
<sequence length="96" mass="10585">MGLMQSFNHSPAPGKRKNDKVNNSILEGGFNLTCQQRVKDLRKGLLPIWNLKKTKPNPHHRKHPTHNMTSVISCPKSVIVKAGLYTTSPAELAGSS</sequence>
<accession>A0A3N6RZ79</accession>
<proteinExistence type="predicted"/>
<comment type="caution">
    <text evidence="2">The sequence shown here is derived from an EMBL/GenBank/DDBJ whole genome shotgun (WGS) entry which is preliminary data.</text>
</comment>
<name>A0A3N6RZ79_9GAMM</name>
<dbReference type="AlphaFoldDB" id="A0A3N6RZ79"/>
<evidence type="ECO:0000256" key="1">
    <source>
        <dbReference type="SAM" id="MobiDB-lite"/>
    </source>
</evidence>
<organism evidence="2 3">
    <name type="scientific">Erwinia psidii</name>
    <dbReference type="NCBI Taxonomy" id="69224"/>
    <lineage>
        <taxon>Bacteria</taxon>
        <taxon>Pseudomonadati</taxon>
        <taxon>Pseudomonadota</taxon>
        <taxon>Gammaproteobacteria</taxon>
        <taxon>Enterobacterales</taxon>
        <taxon>Erwiniaceae</taxon>
        <taxon>Erwinia</taxon>
    </lineage>
</organism>
<feature type="region of interest" description="Disordered" evidence="1">
    <location>
        <begin position="1"/>
        <end position="21"/>
    </location>
</feature>